<protein>
    <submittedName>
        <fullName evidence="2">Uncharacterized protein</fullName>
    </submittedName>
</protein>
<reference evidence="2" key="1">
    <citation type="submission" date="2014-09" db="EMBL/GenBank/DDBJ databases">
        <authorList>
            <person name="Magalhaes I.L.F."/>
            <person name="Oliveira U."/>
            <person name="Santos F.R."/>
            <person name="Vidigal T.H.D.A."/>
            <person name="Brescovit A.D."/>
            <person name="Santos A.J."/>
        </authorList>
    </citation>
    <scope>NUCLEOTIDE SEQUENCE</scope>
    <source>
        <tissue evidence="2">Shoot tissue taken approximately 20 cm above the soil surface</tissue>
    </source>
</reference>
<keyword evidence="1" id="KW-1133">Transmembrane helix</keyword>
<keyword evidence="1" id="KW-0472">Membrane</keyword>
<evidence type="ECO:0000313" key="2">
    <source>
        <dbReference type="EMBL" id="JAD28756.1"/>
    </source>
</evidence>
<organism evidence="2">
    <name type="scientific">Arundo donax</name>
    <name type="common">Giant reed</name>
    <name type="synonym">Donax arundinaceus</name>
    <dbReference type="NCBI Taxonomy" id="35708"/>
    <lineage>
        <taxon>Eukaryota</taxon>
        <taxon>Viridiplantae</taxon>
        <taxon>Streptophyta</taxon>
        <taxon>Embryophyta</taxon>
        <taxon>Tracheophyta</taxon>
        <taxon>Spermatophyta</taxon>
        <taxon>Magnoliopsida</taxon>
        <taxon>Liliopsida</taxon>
        <taxon>Poales</taxon>
        <taxon>Poaceae</taxon>
        <taxon>PACMAD clade</taxon>
        <taxon>Arundinoideae</taxon>
        <taxon>Arundineae</taxon>
        <taxon>Arundo</taxon>
    </lineage>
</organism>
<evidence type="ECO:0000256" key="1">
    <source>
        <dbReference type="SAM" id="Phobius"/>
    </source>
</evidence>
<name>A0A0A8YQT0_ARUDO</name>
<accession>A0A0A8YQT0</accession>
<reference evidence="2" key="2">
    <citation type="journal article" date="2015" name="Data Brief">
        <title>Shoot transcriptome of the giant reed, Arundo donax.</title>
        <authorList>
            <person name="Barrero R.A."/>
            <person name="Guerrero F.D."/>
            <person name="Moolhuijzen P."/>
            <person name="Goolsby J.A."/>
            <person name="Tidwell J."/>
            <person name="Bellgard S.E."/>
            <person name="Bellgard M.I."/>
        </authorList>
    </citation>
    <scope>NUCLEOTIDE SEQUENCE</scope>
    <source>
        <tissue evidence="2">Shoot tissue taken approximately 20 cm above the soil surface</tissue>
    </source>
</reference>
<feature type="transmembrane region" description="Helical" evidence="1">
    <location>
        <begin position="20"/>
        <end position="39"/>
    </location>
</feature>
<dbReference type="AlphaFoldDB" id="A0A0A8YQT0"/>
<proteinExistence type="predicted"/>
<sequence>MSYFQIVCCKVWPPMIQITTLFLSASRIIILVGGAFNLSHSGQDLMGFKRLWRRHGILFQLGHALSPP</sequence>
<keyword evidence="1" id="KW-0812">Transmembrane</keyword>
<dbReference type="EMBL" id="GBRH01269139">
    <property type="protein sequence ID" value="JAD28756.1"/>
    <property type="molecule type" value="Transcribed_RNA"/>
</dbReference>